<dbReference type="InterPro" id="IPR036388">
    <property type="entry name" value="WH-like_DNA-bd_sf"/>
</dbReference>
<dbReference type="Gene3D" id="1.10.10.10">
    <property type="entry name" value="Winged helix-like DNA-binding domain superfamily/Winged helix DNA-binding domain"/>
    <property type="match status" value="1"/>
</dbReference>
<protein>
    <submittedName>
        <fullName evidence="5">Transcriptional regulator, LysR family</fullName>
    </submittedName>
</protein>
<dbReference type="Pfam" id="PF00126">
    <property type="entry name" value="HTH_1"/>
    <property type="match status" value="1"/>
</dbReference>
<dbReference type="EMBL" id="CP018839">
    <property type="protein sequence ID" value="APR05857.1"/>
    <property type="molecule type" value="Genomic_DNA"/>
</dbReference>
<dbReference type="GO" id="GO:0003700">
    <property type="term" value="F:DNA-binding transcription factor activity"/>
    <property type="evidence" value="ECO:0007669"/>
    <property type="project" value="InterPro"/>
</dbReference>
<gene>
    <name evidence="5" type="ORF">Tchl_3044</name>
</gene>
<dbReference type="SUPFAM" id="SSF53850">
    <property type="entry name" value="Periplasmic binding protein-like II"/>
    <property type="match status" value="1"/>
</dbReference>
<dbReference type="Pfam" id="PF03466">
    <property type="entry name" value="LysR_substrate"/>
    <property type="match status" value="1"/>
</dbReference>
<proteinExistence type="inferred from homology"/>
<dbReference type="Proteomes" id="UP000185739">
    <property type="component" value="Chromosome"/>
</dbReference>
<dbReference type="STRING" id="96773.Tchl_3044"/>
<accession>A0A1H5YWF2</accession>
<dbReference type="PANTHER" id="PTHR30579">
    <property type="entry name" value="TRANSCRIPTIONAL REGULATOR"/>
    <property type="match status" value="1"/>
</dbReference>
<evidence type="ECO:0000256" key="1">
    <source>
        <dbReference type="ARBA" id="ARBA00009437"/>
    </source>
</evidence>
<dbReference type="InterPro" id="IPR050176">
    <property type="entry name" value="LTTR"/>
</dbReference>
<dbReference type="SUPFAM" id="SSF46785">
    <property type="entry name" value="Winged helix' DNA-binding domain"/>
    <property type="match status" value="1"/>
</dbReference>
<name>A0A1H5YWF2_9RHOO</name>
<keyword evidence="2" id="KW-0805">Transcription regulation</keyword>
<evidence type="ECO:0000313" key="5">
    <source>
        <dbReference type="EMBL" id="APR05857.1"/>
    </source>
</evidence>
<dbReference type="FunFam" id="1.10.10.10:FF:000001">
    <property type="entry name" value="LysR family transcriptional regulator"/>
    <property type="match status" value="1"/>
</dbReference>
<evidence type="ECO:0000256" key="4">
    <source>
        <dbReference type="ARBA" id="ARBA00023163"/>
    </source>
</evidence>
<keyword evidence="6" id="KW-1185">Reference proteome</keyword>
<evidence type="ECO:0000313" key="6">
    <source>
        <dbReference type="Proteomes" id="UP000185739"/>
    </source>
</evidence>
<organism evidence="5 6">
    <name type="scientific">Thauera chlorobenzoica</name>
    <dbReference type="NCBI Taxonomy" id="96773"/>
    <lineage>
        <taxon>Bacteria</taxon>
        <taxon>Pseudomonadati</taxon>
        <taxon>Pseudomonadota</taxon>
        <taxon>Betaproteobacteria</taxon>
        <taxon>Rhodocyclales</taxon>
        <taxon>Zoogloeaceae</taxon>
        <taxon>Thauera</taxon>
    </lineage>
</organism>
<dbReference type="InterPro" id="IPR005119">
    <property type="entry name" value="LysR_subst-bd"/>
</dbReference>
<keyword evidence="3" id="KW-0238">DNA-binding</keyword>
<dbReference type="PRINTS" id="PR00039">
    <property type="entry name" value="HTHLYSR"/>
</dbReference>
<dbReference type="RefSeq" id="WP_075149152.1">
    <property type="nucleotide sequence ID" value="NZ_CP018839.1"/>
</dbReference>
<dbReference type="InterPro" id="IPR000847">
    <property type="entry name" value="LysR_HTH_N"/>
</dbReference>
<evidence type="ECO:0000256" key="2">
    <source>
        <dbReference type="ARBA" id="ARBA00023015"/>
    </source>
</evidence>
<dbReference type="OrthoDB" id="6555293at2"/>
<comment type="similarity">
    <text evidence="1">Belongs to the LysR transcriptional regulatory family.</text>
</comment>
<keyword evidence="4" id="KW-0804">Transcription</keyword>
<reference evidence="5 6" key="1">
    <citation type="submission" date="2016-12" db="EMBL/GenBank/DDBJ databases">
        <title>Complete genome sequence of Thauera chlorobenzoica, a Betaproteobacterium degrading haloaromatics anaerobically to CO2 and halides.</title>
        <authorList>
            <person name="Goris T."/>
            <person name="Mergelsberg M."/>
            <person name="Boll M."/>
        </authorList>
    </citation>
    <scope>NUCLEOTIDE SEQUENCE [LARGE SCALE GENOMIC DNA]</scope>
    <source>
        <strain evidence="5 6">3CB1</strain>
    </source>
</reference>
<dbReference type="AlphaFoldDB" id="A0A1H5YWF2"/>
<dbReference type="PANTHER" id="PTHR30579:SF7">
    <property type="entry name" value="HTH-TYPE TRANSCRIPTIONAL REGULATOR LRHA-RELATED"/>
    <property type="match status" value="1"/>
</dbReference>
<dbReference type="KEGG" id="tcl:Tchl_3044"/>
<dbReference type="PROSITE" id="PS50931">
    <property type="entry name" value="HTH_LYSR"/>
    <property type="match status" value="1"/>
</dbReference>
<dbReference type="Gene3D" id="3.40.190.10">
    <property type="entry name" value="Periplasmic binding protein-like II"/>
    <property type="match status" value="2"/>
</dbReference>
<evidence type="ECO:0000256" key="3">
    <source>
        <dbReference type="ARBA" id="ARBA00023125"/>
    </source>
</evidence>
<dbReference type="GO" id="GO:0003677">
    <property type="term" value="F:DNA binding"/>
    <property type="evidence" value="ECO:0007669"/>
    <property type="project" value="UniProtKB-KW"/>
</dbReference>
<sequence length="304" mass="32878">MINIPTELLRTFVKVVDLGSFTRAGEVVGRTQSAVSLQIRRLEEMLDAVLFVRGTHRAKLTDEGAILTGYARRMLALNDEAASSLRRPKVAGSVRLGAPHEYTASLLPVILGKFAQSHPGVMLEVTCDLSKNLLARREKGEFDLVIALHDDPDERGGTKVLTEPLVWITSLDHERHTERPLSLVLAPPPCIYRSRVLHTLGCQQRPWRVAYMSSSYSGIIAAVRAGLGVTLLAGSTVPEGVRTLGERDGFPAMGLLDVRLYERAESTTEAVRCLADYIASSFASSDAVLSGAAATQSGAQVTGE</sequence>
<dbReference type="InterPro" id="IPR036390">
    <property type="entry name" value="WH_DNA-bd_sf"/>
</dbReference>